<reference evidence="7 8" key="1">
    <citation type="submission" date="2016-12" db="EMBL/GenBank/DDBJ databases">
        <title>Isolation and genomic insights into novel planktonic Zetaproteobacteria from stratified waters of the Chesapeake Bay.</title>
        <authorList>
            <person name="McAllister S.M."/>
            <person name="Kato S."/>
            <person name="Chan C.S."/>
            <person name="Chiu B.K."/>
            <person name="Field E.K."/>
        </authorList>
    </citation>
    <scope>NUCLEOTIDE SEQUENCE [LARGE SCALE GENOMIC DNA]</scope>
    <source>
        <strain evidence="7 8">CP-8</strain>
    </source>
</reference>
<dbReference type="GO" id="GO:0016788">
    <property type="term" value="F:hydrolase activity, acting on ester bonds"/>
    <property type="evidence" value="ECO:0007669"/>
    <property type="project" value="UniProtKB-UniRule"/>
</dbReference>
<dbReference type="Gene3D" id="3.30.420.140">
    <property type="entry name" value="YqgF/RNase H-like domain"/>
    <property type="match status" value="1"/>
</dbReference>
<accession>A0A2K8L655</accession>
<dbReference type="PANTHER" id="PTHR33317">
    <property type="entry name" value="POLYNUCLEOTIDYL TRANSFERASE, RIBONUCLEASE H-LIKE SUPERFAMILY PROTEIN"/>
    <property type="match status" value="1"/>
</dbReference>
<dbReference type="SMART" id="SM00732">
    <property type="entry name" value="YqgFc"/>
    <property type="match status" value="1"/>
</dbReference>
<dbReference type="InterPro" id="IPR006641">
    <property type="entry name" value="YqgF/RNaseH-like_dom"/>
</dbReference>
<dbReference type="GO" id="GO:0000967">
    <property type="term" value="P:rRNA 5'-end processing"/>
    <property type="evidence" value="ECO:0007669"/>
    <property type="project" value="UniProtKB-UniRule"/>
</dbReference>
<keyword evidence="2 5" id="KW-0690">Ribosome biogenesis</keyword>
<dbReference type="InterPro" id="IPR037027">
    <property type="entry name" value="YqgF/RNaseH-like_dom_sf"/>
</dbReference>
<dbReference type="RefSeq" id="WP_100266108.1">
    <property type="nucleotide sequence ID" value="NZ_CP018800.1"/>
</dbReference>
<evidence type="ECO:0000313" key="7">
    <source>
        <dbReference type="EMBL" id="ATX82798.1"/>
    </source>
</evidence>
<dbReference type="EMBL" id="CP018800">
    <property type="protein sequence ID" value="ATX82798.1"/>
    <property type="molecule type" value="Genomic_DNA"/>
</dbReference>
<comment type="similarity">
    <text evidence="5">Belongs to the YqgF HJR family.</text>
</comment>
<evidence type="ECO:0000256" key="1">
    <source>
        <dbReference type="ARBA" id="ARBA00022490"/>
    </source>
</evidence>
<evidence type="ECO:0000259" key="6">
    <source>
        <dbReference type="SMART" id="SM00732"/>
    </source>
</evidence>
<dbReference type="SUPFAM" id="SSF53098">
    <property type="entry name" value="Ribonuclease H-like"/>
    <property type="match status" value="1"/>
</dbReference>
<evidence type="ECO:0000313" key="8">
    <source>
        <dbReference type="Proteomes" id="UP000231637"/>
    </source>
</evidence>
<dbReference type="HAMAP" id="MF_00651">
    <property type="entry name" value="Nuclease_YqgF"/>
    <property type="match status" value="1"/>
</dbReference>
<name>A0A2K8L655_9PROT</name>
<keyword evidence="1 5" id="KW-0963">Cytoplasm</keyword>
<gene>
    <name evidence="7" type="ORF">Ga0123462_1961</name>
</gene>
<dbReference type="KEGG" id="mfn:Ga0123462_1961"/>
<feature type="domain" description="YqgF/RNase H-like" evidence="6">
    <location>
        <begin position="32"/>
        <end position="131"/>
    </location>
</feature>
<dbReference type="InterPro" id="IPR005227">
    <property type="entry name" value="YqgF"/>
</dbReference>
<dbReference type="GO" id="GO:0004518">
    <property type="term" value="F:nuclease activity"/>
    <property type="evidence" value="ECO:0007669"/>
    <property type="project" value="UniProtKB-KW"/>
</dbReference>
<dbReference type="GO" id="GO:0005829">
    <property type="term" value="C:cytosol"/>
    <property type="evidence" value="ECO:0007669"/>
    <property type="project" value="TreeGrafter"/>
</dbReference>
<keyword evidence="8" id="KW-1185">Reference proteome</keyword>
<dbReference type="PANTHER" id="PTHR33317:SF4">
    <property type="entry name" value="POLYNUCLEOTIDYL TRANSFERASE, RIBONUCLEASE H-LIKE SUPERFAMILY PROTEIN"/>
    <property type="match status" value="1"/>
</dbReference>
<evidence type="ECO:0000256" key="4">
    <source>
        <dbReference type="ARBA" id="ARBA00022801"/>
    </source>
</evidence>
<sequence length="170" mass="18615">MKAASCSTTDSVTLGPAAEPSFSNSLPEHFTLPLISLDIGMKRIGVAVCDRLGISCRGVTFLHRNDQAWPKQLAKLIREYGSQGVVAGLPRNMDGTEGVQAEDARRAVAQLKQSVDLPVIFQDERLSTWTAKERLYAQGLNEKKVREKIDQTAAAVILEDFLSAHPELKP</sequence>
<evidence type="ECO:0000256" key="2">
    <source>
        <dbReference type="ARBA" id="ARBA00022517"/>
    </source>
</evidence>
<dbReference type="OrthoDB" id="9796140at2"/>
<proteinExistence type="inferred from homology"/>
<dbReference type="CDD" id="cd16964">
    <property type="entry name" value="YqgF"/>
    <property type="match status" value="1"/>
</dbReference>
<dbReference type="InterPro" id="IPR012337">
    <property type="entry name" value="RNaseH-like_sf"/>
</dbReference>
<comment type="subcellular location">
    <subcellularLocation>
        <location evidence="5">Cytoplasm</location>
    </subcellularLocation>
</comment>
<evidence type="ECO:0000256" key="5">
    <source>
        <dbReference type="HAMAP-Rule" id="MF_00651"/>
    </source>
</evidence>
<organism evidence="7 8">
    <name type="scientific">Mariprofundus ferrinatatus</name>
    <dbReference type="NCBI Taxonomy" id="1921087"/>
    <lineage>
        <taxon>Bacteria</taxon>
        <taxon>Pseudomonadati</taxon>
        <taxon>Pseudomonadota</taxon>
        <taxon>Candidatius Mariprofundia</taxon>
        <taxon>Mariprofundales</taxon>
        <taxon>Mariprofundaceae</taxon>
        <taxon>Mariprofundus</taxon>
    </lineage>
</organism>
<protein>
    <recommendedName>
        <fullName evidence="5">Putative pre-16S rRNA nuclease</fullName>
        <ecNumber evidence="5">3.1.-.-</ecNumber>
    </recommendedName>
</protein>
<dbReference type="AlphaFoldDB" id="A0A2K8L655"/>
<dbReference type="EC" id="3.1.-.-" evidence="5"/>
<dbReference type="NCBIfam" id="TIGR00250">
    <property type="entry name" value="RNAse_H_YqgF"/>
    <property type="match status" value="1"/>
</dbReference>
<evidence type="ECO:0000256" key="3">
    <source>
        <dbReference type="ARBA" id="ARBA00022722"/>
    </source>
</evidence>
<dbReference type="Pfam" id="PF03652">
    <property type="entry name" value="RuvX"/>
    <property type="match status" value="1"/>
</dbReference>
<comment type="function">
    <text evidence="5">Could be a nuclease involved in processing of the 5'-end of pre-16S rRNA.</text>
</comment>
<dbReference type="Proteomes" id="UP000231637">
    <property type="component" value="Chromosome"/>
</dbReference>
<keyword evidence="3 5" id="KW-0540">Nuclease</keyword>
<keyword evidence="4 5" id="KW-0378">Hydrolase</keyword>